<sequence>MKSSCLPSLSNRRNIARYETTAIYTPRGAQVDIVLVHGLNGSPDLTWTSPEGVFWPHDLLPDALRGVPANILVYGYNADVYSRHNNRSASDNFIHQHAQTLVSSLSLFRKGEGRSRNPIIWVAHSLGGILVKRALLYANDIRAEHLAEYRGIYISTYGIIFLGTPHTGSDGAKWGLILQGMSDAILPRKFFQCESILLKTLKRDNETLQSINNHFLDIYERFRIHMVHENHKTDLKVTRSLIVDPNSASPQLPGVTYYGIEATHAGMCKFSSANAPGFNAISTDIRLWVQEAPVLIQRRWATEDHDHSARLQNQFKENMCPFANSSPPPAYTSRPATAEETLAAKKDKKPMKHSRSLPASPINSNPPPPYTVRPITTEPYTTAVNTTAVNITQVNTAQVNTAQVNAMAVNSTAISTVAVNATEVNPVMVDPAKRMALAMAMVAPQPLQSVLPPGQNYMADNMRTKAQLQGIQVPVVFTYPSLAFF</sequence>
<dbReference type="Proteomes" id="UP001143910">
    <property type="component" value="Unassembled WGS sequence"/>
</dbReference>
<name>A0ACC1N8X9_9HYPO</name>
<organism evidence="1 2">
    <name type="scientific">Zarea fungicola</name>
    <dbReference type="NCBI Taxonomy" id="93591"/>
    <lineage>
        <taxon>Eukaryota</taxon>
        <taxon>Fungi</taxon>
        <taxon>Dikarya</taxon>
        <taxon>Ascomycota</taxon>
        <taxon>Pezizomycotina</taxon>
        <taxon>Sordariomycetes</taxon>
        <taxon>Hypocreomycetidae</taxon>
        <taxon>Hypocreales</taxon>
        <taxon>Cordycipitaceae</taxon>
        <taxon>Zarea</taxon>
    </lineage>
</organism>
<gene>
    <name evidence="1" type="ORF">NQ176_g5344</name>
</gene>
<evidence type="ECO:0000313" key="1">
    <source>
        <dbReference type="EMBL" id="KAJ2975757.1"/>
    </source>
</evidence>
<dbReference type="EMBL" id="JANJQO010000667">
    <property type="protein sequence ID" value="KAJ2975757.1"/>
    <property type="molecule type" value="Genomic_DNA"/>
</dbReference>
<evidence type="ECO:0000313" key="2">
    <source>
        <dbReference type="Proteomes" id="UP001143910"/>
    </source>
</evidence>
<proteinExistence type="predicted"/>
<reference evidence="1" key="1">
    <citation type="submission" date="2022-08" db="EMBL/GenBank/DDBJ databases">
        <title>Genome Sequence of Lecanicillium fungicola.</title>
        <authorList>
            <person name="Buettner E."/>
        </authorList>
    </citation>
    <scope>NUCLEOTIDE SEQUENCE</scope>
    <source>
        <strain evidence="1">Babe33</strain>
    </source>
</reference>
<keyword evidence="2" id="KW-1185">Reference proteome</keyword>
<comment type="caution">
    <text evidence="1">The sequence shown here is derived from an EMBL/GenBank/DDBJ whole genome shotgun (WGS) entry which is preliminary data.</text>
</comment>
<protein>
    <submittedName>
        <fullName evidence="1">Uncharacterized protein</fullName>
    </submittedName>
</protein>
<accession>A0ACC1N8X9</accession>